<feature type="compositionally biased region" description="Basic and acidic residues" evidence="1">
    <location>
        <begin position="38"/>
        <end position="48"/>
    </location>
</feature>
<name>A0A8H2ZEL2_9SACH</name>
<feature type="compositionally biased region" description="Polar residues" evidence="1">
    <location>
        <begin position="51"/>
        <end position="63"/>
    </location>
</feature>
<dbReference type="CDD" id="cd00403">
    <property type="entry name" value="Ribosomal_L1"/>
    <property type="match status" value="1"/>
</dbReference>
<dbReference type="OrthoDB" id="10251727at2759"/>
<feature type="region of interest" description="Disordered" evidence="1">
    <location>
        <begin position="362"/>
        <end position="381"/>
    </location>
</feature>
<protein>
    <submittedName>
        <fullName evidence="2">Similar to Saccharomyces cerevisiae YHR052W CIC1 Essential protein that interacts with proteasome components and has a potential role in proteasome substrate specificity</fullName>
    </submittedName>
</protein>
<dbReference type="InterPro" id="IPR028364">
    <property type="entry name" value="Ribosomal_uL1/biogenesis"/>
</dbReference>
<keyword evidence="2" id="KW-0647">Proteasome</keyword>
<sequence length="381" mass="42841">MAKASTPKRGESKNSSKKSTPVNTPSKQKKKNSKKSTPAKEESKDNVPTKRISNAVEQLNKYTTESKEKDDGKKSLLDDEDELNKSLNLIVVNTTSFSGPTKNFKLKMLEVGHSLYAPWKEASTTSVKDFKTLLILKDNDHGKVSEDDLNETLNESSIGIDEIITGKELKTTYKAFETRRAFISQFSLILADDSIITSLPKLLGSKAYSKLETTPIPIRTHSNKEFSNVTLVNSIKKVYLHQLPVKIPRGTTMNVHLGNLEWFKPEELVENVDSVTKKLIELYNIRSIFIKSNQSPVLPLYYNNDLLEELAAAKKDAIAHQNDTIKIDGVEVQLSNFDKALMEIANPKELTNLFAKQISDAKRSIDDEDKVEEKQIKKAKK</sequence>
<evidence type="ECO:0000256" key="1">
    <source>
        <dbReference type="SAM" id="MobiDB-lite"/>
    </source>
</evidence>
<proteinExistence type="predicted"/>
<dbReference type="AlphaFoldDB" id="A0A8H2ZEL2"/>
<feature type="region of interest" description="Disordered" evidence="1">
    <location>
        <begin position="1"/>
        <end position="77"/>
    </location>
</feature>
<dbReference type="GO" id="GO:0000502">
    <property type="term" value="C:proteasome complex"/>
    <property type="evidence" value="ECO:0007669"/>
    <property type="project" value="UniProtKB-KW"/>
</dbReference>
<dbReference type="InterPro" id="IPR016095">
    <property type="entry name" value="Ribosomal_uL1_3-a/b-sand"/>
</dbReference>
<dbReference type="GeneID" id="64855511"/>
<gene>
    <name evidence="2" type="ORF">KABA2_01S12452</name>
</gene>
<evidence type="ECO:0000313" key="2">
    <source>
        <dbReference type="EMBL" id="CAB4252386.1"/>
    </source>
</evidence>
<organism evidence="2 3">
    <name type="scientific">Maudiozyma barnettii</name>
    <dbReference type="NCBI Taxonomy" id="61262"/>
    <lineage>
        <taxon>Eukaryota</taxon>
        <taxon>Fungi</taxon>
        <taxon>Dikarya</taxon>
        <taxon>Ascomycota</taxon>
        <taxon>Saccharomycotina</taxon>
        <taxon>Saccharomycetes</taxon>
        <taxon>Saccharomycetales</taxon>
        <taxon>Saccharomycetaceae</taxon>
        <taxon>Maudiozyma</taxon>
    </lineage>
</organism>
<comment type="caution">
    <text evidence="2">The sequence shown here is derived from an EMBL/GenBank/DDBJ whole genome shotgun (WGS) entry which is preliminary data.</text>
</comment>
<reference evidence="2 3" key="1">
    <citation type="submission" date="2020-05" db="EMBL/GenBank/DDBJ databases">
        <authorList>
            <person name="Casaregola S."/>
            <person name="Devillers H."/>
            <person name="Grondin C."/>
        </authorList>
    </citation>
    <scope>NUCLEOTIDE SEQUENCE [LARGE SCALE GENOMIC DNA]</scope>
    <source>
        <strain evidence="2 3">CLIB 1767</strain>
    </source>
</reference>
<accession>A0A8H2ZEL2</accession>
<dbReference type="SUPFAM" id="SSF56808">
    <property type="entry name" value="Ribosomal protein L1"/>
    <property type="match status" value="1"/>
</dbReference>
<keyword evidence="3" id="KW-1185">Reference proteome</keyword>
<dbReference type="Pfam" id="PF00687">
    <property type="entry name" value="Ribosomal_L1"/>
    <property type="match status" value="1"/>
</dbReference>
<feature type="compositionally biased region" description="Basic and acidic residues" evidence="1">
    <location>
        <begin position="64"/>
        <end position="77"/>
    </location>
</feature>
<dbReference type="RefSeq" id="XP_041404424.1">
    <property type="nucleotide sequence ID" value="XM_041548490.1"/>
</dbReference>
<dbReference type="Proteomes" id="UP000644660">
    <property type="component" value="Unassembled WGS sequence"/>
</dbReference>
<evidence type="ECO:0000313" key="3">
    <source>
        <dbReference type="Proteomes" id="UP000644660"/>
    </source>
</evidence>
<dbReference type="EMBL" id="CAEFZW010000001">
    <property type="protein sequence ID" value="CAB4252386.1"/>
    <property type="molecule type" value="Genomic_DNA"/>
</dbReference>
<dbReference type="Gene3D" id="3.40.50.790">
    <property type="match status" value="1"/>
</dbReference>
<dbReference type="InterPro" id="IPR023674">
    <property type="entry name" value="Ribosomal_uL1-like"/>
</dbReference>